<feature type="compositionally biased region" description="Polar residues" evidence="1">
    <location>
        <begin position="1"/>
        <end position="37"/>
    </location>
</feature>
<feature type="region of interest" description="Disordered" evidence="1">
    <location>
        <begin position="1"/>
        <end position="47"/>
    </location>
</feature>
<evidence type="ECO:0000313" key="4">
    <source>
        <dbReference type="Proteomes" id="UP000014074"/>
    </source>
</evidence>
<accession>R8BG27</accession>
<dbReference type="OrthoDB" id="2624308at2759"/>
<dbReference type="RefSeq" id="XP_007916976.1">
    <property type="nucleotide sequence ID" value="XM_007918785.1"/>
</dbReference>
<feature type="transmembrane region" description="Helical" evidence="2">
    <location>
        <begin position="604"/>
        <end position="630"/>
    </location>
</feature>
<dbReference type="HOGENOM" id="CLU_011082_0_0_1"/>
<name>R8BG27_PHAM7</name>
<keyword evidence="2" id="KW-1133">Transmembrane helix</keyword>
<feature type="transmembrane region" description="Helical" evidence="2">
    <location>
        <begin position="642"/>
        <end position="665"/>
    </location>
</feature>
<keyword evidence="2" id="KW-0812">Transmembrane</keyword>
<dbReference type="EMBL" id="KB933223">
    <property type="protein sequence ID" value="EON98253.1"/>
    <property type="molecule type" value="Genomic_DNA"/>
</dbReference>
<keyword evidence="2" id="KW-0472">Membrane</keyword>
<keyword evidence="4" id="KW-1185">Reference proteome</keyword>
<evidence type="ECO:0000256" key="1">
    <source>
        <dbReference type="SAM" id="MobiDB-lite"/>
    </source>
</evidence>
<organism evidence="3 4">
    <name type="scientific">Phaeoacremonium minimum (strain UCR-PA7)</name>
    <name type="common">Esca disease fungus</name>
    <name type="synonym">Togninia minima</name>
    <dbReference type="NCBI Taxonomy" id="1286976"/>
    <lineage>
        <taxon>Eukaryota</taxon>
        <taxon>Fungi</taxon>
        <taxon>Dikarya</taxon>
        <taxon>Ascomycota</taxon>
        <taxon>Pezizomycotina</taxon>
        <taxon>Sordariomycetes</taxon>
        <taxon>Sordariomycetidae</taxon>
        <taxon>Togniniales</taxon>
        <taxon>Togniniaceae</taxon>
        <taxon>Phaeoacremonium</taxon>
    </lineage>
</organism>
<dbReference type="AlphaFoldDB" id="R8BG27"/>
<proteinExistence type="predicted"/>
<dbReference type="Proteomes" id="UP000014074">
    <property type="component" value="Unassembled WGS sequence"/>
</dbReference>
<dbReference type="eggNOG" id="ENOG502RWEH">
    <property type="taxonomic scope" value="Eukaryota"/>
</dbReference>
<dbReference type="GeneID" id="19326882"/>
<gene>
    <name evidence="3" type="ORF">UCRPA7_6246</name>
</gene>
<evidence type="ECO:0000313" key="3">
    <source>
        <dbReference type="EMBL" id="EON98253.1"/>
    </source>
</evidence>
<evidence type="ECO:0000256" key="2">
    <source>
        <dbReference type="SAM" id="Phobius"/>
    </source>
</evidence>
<dbReference type="KEGG" id="tmn:UCRPA7_6246"/>
<protein>
    <submittedName>
        <fullName evidence="3">Putative 3-hydroxyisobutyrate dehydrogenase protein</fullName>
    </submittedName>
</protein>
<reference evidence="4" key="1">
    <citation type="journal article" date="2013" name="Genome Announc.">
        <title>Draft genome sequence of the ascomycete Phaeoacremonium aleophilum strain UCR-PA7, a causal agent of the esca disease complex in grapevines.</title>
        <authorList>
            <person name="Blanco-Ulate B."/>
            <person name="Rolshausen P."/>
            <person name="Cantu D."/>
        </authorList>
    </citation>
    <scope>NUCLEOTIDE SEQUENCE [LARGE SCALE GENOMIC DNA]</scope>
    <source>
        <strain evidence="4">UCR-PA7</strain>
    </source>
</reference>
<sequence length="833" mass="94307">MQQVQRKPIASTSSLAANAQFENHEQNVSNLSYGSNVDSKEPKHNQKWWPWAKTPEEKIQANYTSRFSGKPGFKRLRRVYHPHPQPGLDPEKLRGNEAETGDWETDKGEVVKIDGKYAYRNEFHQISRKFEDVAVYLSPTNYIPRRLVVQATRHVLKNRLGTGDWIRAGVSGNVPLVLKIAEWALGPFAKPGFLHKLDGGVRMLAVAVPLQIMLAIPGVSSWEDVETADTYTDYSGYYWDWPKYAINYLDMAPGTDALAKQDPDFDVRRRSIRPRWLVAKKGNEWITVDGRVEASLKYVFISYAWVQFEKSGGSDRVRRMAQNIAEQQGCSAYWLDAQLVEKEDGDVKDYDVYTMCDIVRGATAVAVMLGENTLEAKASWGKRMWTLPEGLLAPGDDLLFCFEDSQGMLQTDTIHKVEMTATFWTEQDGRDDHEGGSATRLLAEHFAGLLTLSRLEMLPASITALNYKMRNEFTGSDLAYAVMGLLHYRIERNDGDTLFQNLARLSLGNDSDQLIERMISLLPQPQPIMTQTGIKTTTDRPLFEVLSERDQFETLLYHVTPLCDVVGVANEDETVILDNCRAIHIRWKDFPQAIVQRNYGFKKLFAAFFVAAGLGWLVFGVQLAITYIPFWVGFIDQVKTTFIAWLVSGFLFIGLLLSAFAPVSVRRLFGGTVLKSSPSLVGFEGVMKIQELEKIVFGNCTGRLTYAPSATPFARYSRHPRERRGTEPEWINQPELIAQSLPIGHQLFTLVDMGELSVSIFSAERPPTVALLTGREGGMLRAVLCSWRFENDCLYRETVVRMPSRVYEAATAKGWLKLSLRTQDQARRMRLQQ</sequence>
<feature type="region of interest" description="Disordered" evidence="1">
    <location>
        <begin position="83"/>
        <end position="102"/>
    </location>
</feature>